<proteinExistence type="predicted"/>
<accession>A0AC59YK28</accession>
<protein>
    <submittedName>
        <fullName evidence="1">Uncharacterized protein</fullName>
    </submittedName>
</protein>
<evidence type="ECO:0000313" key="2">
    <source>
        <dbReference type="Proteomes" id="UP001162501"/>
    </source>
</evidence>
<sequence>MVPLEAGSLQPQSGGPFWKGSVQTAAAQRPGPGETPKTAGRRLSNQTKKGLVDSGVGDSSPGPLRFQRATLPSAFCRESSETDSNWLLVRSSCLESLGGSAKAKKSGEGAARGGGHRAAGLCAACGQETAQASPQATANAGLRGCPPKAFPPLAKEEGRCAAAGCRAGQRRRGRAAFHWEAKATSTSFEPESNQRPKDDHTCRIYSPPLYQLSYRRVRATKRPGTFLFPEMPLHDTGTLVGSPFEESRARGRQGAGCGCEDPAILRGGCGPAVVVAGIRATSFKMPRVLSAVPVSTSGDRGLKAGKRARGEAAKWIRSRGAEGRAEETGTAKPAANRLGSHLVLFKCR</sequence>
<evidence type="ECO:0000313" key="1">
    <source>
        <dbReference type="EMBL" id="CAM9738451.1"/>
    </source>
</evidence>
<reference evidence="1" key="1">
    <citation type="submission" date="2023-05" db="EMBL/GenBank/DDBJ databases">
        <authorList>
            <consortium name="ELIXIR-Norway"/>
        </authorList>
    </citation>
    <scope>NUCLEOTIDE SEQUENCE</scope>
</reference>
<reference evidence="1" key="2">
    <citation type="submission" date="2025-03" db="EMBL/GenBank/DDBJ databases">
        <authorList>
            <consortium name="ELIXIR-Norway"/>
            <consortium name="Elixir Norway"/>
        </authorList>
    </citation>
    <scope>NUCLEOTIDE SEQUENCE</scope>
</reference>
<gene>
    <name evidence="1" type="ORF">MRATA1EN22A_LOCUS6764</name>
</gene>
<dbReference type="EMBL" id="OX596100">
    <property type="protein sequence ID" value="CAM9738451.1"/>
    <property type="molecule type" value="Genomic_DNA"/>
</dbReference>
<name>A0AC59YK28_RANTA</name>
<organism evidence="1 2">
    <name type="scientific">Rangifer tarandus platyrhynchus</name>
    <name type="common">Svalbard reindeer</name>
    <dbReference type="NCBI Taxonomy" id="3082113"/>
    <lineage>
        <taxon>Eukaryota</taxon>
        <taxon>Metazoa</taxon>
        <taxon>Chordata</taxon>
        <taxon>Craniata</taxon>
        <taxon>Vertebrata</taxon>
        <taxon>Euteleostomi</taxon>
        <taxon>Mammalia</taxon>
        <taxon>Eutheria</taxon>
        <taxon>Laurasiatheria</taxon>
        <taxon>Artiodactyla</taxon>
        <taxon>Ruminantia</taxon>
        <taxon>Pecora</taxon>
        <taxon>Cervidae</taxon>
        <taxon>Odocoileinae</taxon>
        <taxon>Rangifer</taxon>
    </lineage>
</organism>
<dbReference type="Proteomes" id="UP001162501">
    <property type="component" value="Chromosome 16"/>
</dbReference>